<dbReference type="AlphaFoldDB" id="A0A397HQV7"/>
<evidence type="ECO:0000313" key="1">
    <source>
        <dbReference type="EMBL" id="RHZ65589.1"/>
    </source>
</evidence>
<evidence type="ECO:0000313" key="2">
    <source>
        <dbReference type="Proteomes" id="UP000266861"/>
    </source>
</evidence>
<sequence>MTPNKARKKKHVYAIFSKSRNGPMGFDEKRLSYNVSVRYLLKPGELEGGRRRATDCNWSPQIYHIKESLIQKNQPILYWLIDDNGNDPKRSFVFEELLEIPKDNMLPPQWVLK</sequence>
<reference evidence="1 2" key="1">
    <citation type="submission" date="2018-08" db="EMBL/GenBank/DDBJ databases">
        <title>Genome and evolution of the arbuscular mycorrhizal fungus Diversispora epigaea (formerly Glomus versiforme) and its bacterial endosymbionts.</title>
        <authorList>
            <person name="Sun X."/>
            <person name="Fei Z."/>
            <person name="Harrison M."/>
        </authorList>
    </citation>
    <scope>NUCLEOTIDE SEQUENCE [LARGE SCALE GENOMIC DNA]</scope>
    <source>
        <strain evidence="1 2">IT104</strain>
    </source>
</reference>
<dbReference type="EMBL" id="PQFF01000287">
    <property type="protein sequence ID" value="RHZ65589.1"/>
    <property type="molecule type" value="Genomic_DNA"/>
</dbReference>
<comment type="caution">
    <text evidence="1">The sequence shown here is derived from an EMBL/GenBank/DDBJ whole genome shotgun (WGS) entry which is preliminary data.</text>
</comment>
<dbReference type="OrthoDB" id="2358320at2759"/>
<protein>
    <submittedName>
        <fullName evidence="1">Uncharacterized protein</fullName>
    </submittedName>
</protein>
<dbReference type="Proteomes" id="UP000266861">
    <property type="component" value="Unassembled WGS sequence"/>
</dbReference>
<name>A0A397HQV7_9GLOM</name>
<keyword evidence="2" id="KW-1185">Reference proteome</keyword>
<gene>
    <name evidence="1" type="ORF">Glove_314g40</name>
</gene>
<proteinExistence type="predicted"/>
<organism evidence="1 2">
    <name type="scientific">Diversispora epigaea</name>
    <dbReference type="NCBI Taxonomy" id="1348612"/>
    <lineage>
        <taxon>Eukaryota</taxon>
        <taxon>Fungi</taxon>
        <taxon>Fungi incertae sedis</taxon>
        <taxon>Mucoromycota</taxon>
        <taxon>Glomeromycotina</taxon>
        <taxon>Glomeromycetes</taxon>
        <taxon>Diversisporales</taxon>
        <taxon>Diversisporaceae</taxon>
        <taxon>Diversispora</taxon>
    </lineage>
</organism>
<dbReference type="STRING" id="1348612.A0A397HQV7"/>
<accession>A0A397HQV7</accession>